<proteinExistence type="predicted"/>
<feature type="domain" description="Peroxin/Ferlin" evidence="2">
    <location>
        <begin position="125"/>
        <end position="160"/>
    </location>
</feature>
<organism evidence="3 4">
    <name type="scientific">Circinella minor</name>
    <dbReference type="NCBI Taxonomy" id="1195481"/>
    <lineage>
        <taxon>Eukaryota</taxon>
        <taxon>Fungi</taxon>
        <taxon>Fungi incertae sedis</taxon>
        <taxon>Mucoromycota</taxon>
        <taxon>Mucoromycotina</taxon>
        <taxon>Mucoromycetes</taxon>
        <taxon>Mucorales</taxon>
        <taxon>Lichtheimiaceae</taxon>
        <taxon>Circinella</taxon>
    </lineage>
</organism>
<dbReference type="PANTHER" id="PTHR23250:SF1">
    <property type="entry name" value="TECTONIN BETA-PROPELLER REPEAT-CONTAINING PROTEIN 1"/>
    <property type="match status" value="1"/>
</dbReference>
<dbReference type="AlphaFoldDB" id="A0A8H7S3B2"/>
<dbReference type="InterPro" id="IPR051513">
    <property type="entry name" value="Tectonin_beta-prop"/>
</dbReference>
<evidence type="ECO:0000259" key="2">
    <source>
        <dbReference type="SMART" id="SM00694"/>
    </source>
</evidence>
<dbReference type="GO" id="GO:0007031">
    <property type="term" value="P:peroxisome organization"/>
    <property type="evidence" value="ECO:0007669"/>
    <property type="project" value="UniProtKB-ARBA"/>
</dbReference>
<reference evidence="3 4" key="1">
    <citation type="submission" date="2020-12" db="EMBL/GenBank/DDBJ databases">
        <title>Metabolic potential, ecology and presence of endohyphal bacteria is reflected in genomic diversity of Mucoromycotina.</title>
        <authorList>
            <person name="Muszewska A."/>
            <person name="Okrasinska A."/>
            <person name="Steczkiewicz K."/>
            <person name="Drgas O."/>
            <person name="Orlowska M."/>
            <person name="Perlinska-Lenart U."/>
            <person name="Aleksandrzak-Piekarczyk T."/>
            <person name="Szatraj K."/>
            <person name="Zielenkiewicz U."/>
            <person name="Pilsyk S."/>
            <person name="Malc E."/>
            <person name="Mieczkowski P."/>
            <person name="Kruszewska J.S."/>
            <person name="Biernat P."/>
            <person name="Pawlowska J."/>
        </authorList>
    </citation>
    <scope>NUCLEOTIDE SEQUENCE [LARGE SCALE GENOMIC DNA]</scope>
    <source>
        <strain evidence="3 4">CBS 142.35</strain>
    </source>
</reference>
<dbReference type="SMART" id="SM00694">
    <property type="entry name" value="DysFC"/>
    <property type="match status" value="1"/>
</dbReference>
<dbReference type="EMBL" id="JAEPRB010000122">
    <property type="protein sequence ID" value="KAG2220992.1"/>
    <property type="molecule type" value="Genomic_DNA"/>
</dbReference>
<gene>
    <name evidence="3" type="ORF">INT45_004611</name>
</gene>
<feature type="region of interest" description="Disordered" evidence="1">
    <location>
        <begin position="195"/>
        <end position="219"/>
    </location>
</feature>
<keyword evidence="4" id="KW-1185">Reference proteome</keyword>
<accession>A0A8H7S3B2</accession>
<dbReference type="OrthoDB" id="72441at2759"/>
<evidence type="ECO:0000256" key="1">
    <source>
        <dbReference type="SAM" id="MobiDB-lite"/>
    </source>
</evidence>
<sequence length="320" mass="37425">MTVDHVQEHQRQRPFRVSKSFRELLRKPRQQKHQHNLTLPLPSLPDDAGSPNDYIYDILYECQRGSWMVGYSSKTLLQFDANPWCDANMEYTPMDTKTYQLPDPTWQWVSKEWMVDMSGDVDEAGWEYSLKFHGAVWHGNYKHFRSFVRRRRWIRLRRRLISLDELKQQQNDKKSLDGTTTQLVDNLAAINNKHTLSPKTIHNDKPSSSTGAGPSSSSISDQEELINILSQCRMDRERLVVFEKALSTIPNASQQLLSLDLLNVFNFERTKCLVLQRILELRYTSQKDSLSIQLSTKEKQLLQSLGFYSDIQNILNQFEK</sequence>
<evidence type="ECO:0000313" key="4">
    <source>
        <dbReference type="Proteomes" id="UP000646827"/>
    </source>
</evidence>
<protein>
    <recommendedName>
        <fullName evidence="2">Peroxin/Ferlin domain-containing protein</fullName>
    </recommendedName>
</protein>
<evidence type="ECO:0000313" key="3">
    <source>
        <dbReference type="EMBL" id="KAG2220992.1"/>
    </source>
</evidence>
<dbReference type="InterPro" id="IPR010482">
    <property type="entry name" value="TECPR1-like_DysF"/>
</dbReference>
<dbReference type="PANTHER" id="PTHR23250">
    <property type="entry name" value="DYSFERLIN-RELATED"/>
    <property type="match status" value="1"/>
</dbReference>
<name>A0A8H7S3B2_9FUNG</name>
<dbReference type="Proteomes" id="UP000646827">
    <property type="component" value="Unassembled WGS sequence"/>
</dbReference>
<comment type="caution">
    <text evidence="3">The sequence shown here is derived from an EMBL/GenBank/DDBJ whole genome shotgun (WGS) entry which is preliminary data.</text>
</comment>
<dbReference type="Pfam" id="PF06398">
    <property type="entry name" value="Pex24p"/>
    <property type="match status" value="1"/>
</dbReference>
<dbReference type="GO" id="GO:0005778">
    <property type="term" value="C:peroxisomal membrane"/>
    <property type="evidence" value="ECO:0007669"/>
    <property type="project" value="UniProtKB-ARBA"/>
</dbReference>
<dbReference type="InterPro" id="IPR006614">
    <property type="entry name" value="Peroxin/Ferlin"/>
</dbReference>
<feature type="compositionally biased region" description="Low complexity" evidence="1">
    <location>
        <begin position="206"/>
        <end position="219"/>
    </location>
</feature>